<dbReference type="GO" id="GO:0005524">
    <property type="term" value="F:ATP binding"/>
    <property type="evidence" value="ECO:0007669"/>
    <property type="project" value="UniProtKB-UniRule"/>
</dbReference>
<dbReference type="Proteomes" id="UP000306509">
    <property type="component" value="Unassembled WGS sequence"/>
</dbReference>
<dbReference type="GO" id="GO:0009252">
    <property type="term" value="P:peptidoglycan biosynthetic process"/>
    <property type="evidence" value="ECO:0007669"/>
    <property type="project" value="UniProtKB-UniRule"/>
</dbReference>
<dbReference type="EMBL" id="QGQD01000065">
    <property type="protein sequence ID" value="TLC99831.1"/>
    <property type="molecule type" value="Genomic_DNA"/>
</dbReference>
<dbReference type="Gene3D" id="3.40.1190.10">
    <property type="entry name" value="Mur-like, catalytic domain"/>
    <property type="match status" value="1"/>
</dbReference>
<accession>A0A4U8Q4T2</accession>
<keyword evidence="6" id="KW-1185">Reference proteome</keyword>
<dbReference type="RefSeq" id="WP_138003064.1">
    <property type="nucleotide sequence ID" value="NZ_QGQD01000065.1"/>
</dbReference>
<evidence type="ECO:0000313" key="6">
    <source>
        <dbReference type="Proteomes" id="UP000306509"/>
    </source>
</evidence>
<keyword evidence="2" id="KW-0479">Metal-binding</keyword>
<evidence type="ECO:0000256" key="2">
    <source>
        <dbReference type="HAMAP-Rule" id="MF_02214"/>
    </source>
</evidence>
<evidence type="ECO:0000259" key="3">
    <source>
        <dbReference type="Pfam" id="PF08245"/>
    </source>
</evidence>
<feature type="domain" description="Lipid II isoglutaminyl synthase (glutamine-hydrolyzing) subunit MurT C-terminal" evidence="4">
    <location>
        <begin position="324"/>
        <end position="431"/>
    </location>
</feature>
<dbReference type="PANTHER" id="PTHR23135">
    <property type="entry name" value="MUR LIGASE FAMILY MEMBER"/>
    <property type="match status" value="1"/>
</dbReference>
<dbReference type="GO" id="GO:0008360">
    <property type="term" value="P:regulation of cell shape"/>
    <property type="evidence" value="ECO:0007669"/>
    <property type="project" value="UniProtKB-KW"/>
</dbReference>
<reference evidence="5 6" key="1">
    <citation type="journal article" date="2019" name="Anaerobe">
        <title>Detection of Robinsoniella peoriensis in multiple bone samples of a trauma patient.</title>
        <authorList>
            <person name="Schrottner P."/>
            <person name="Hartwich K."/>
            <person name="Bunk B."/>
            <person name="Schober I."/>
            <person name="Helbig S."/>
            <person name="Rudolph W.W."/>
            <person name="Gunzer F."/>
        </authorList>
    </citation>
    <scope>NUCLEOTIDE SEQUENCE [LARGE SCALE GENOMIC DNA]</scope>
    <source>
        <strain evidence="5 6">DSM 106044</strain>
    </source>
</reference>
<dbReference type="GO" id="GO:0071555">
    <property type="term" value="P:cell wall organization"/>
    <property type="evidence" value="ECO:0007669"/>
    <property type="project" value="UniProtKB-KW"/>
</dbReference>
<dbReference type="GO" id="GO:0016881">
    <property type="term" value="F:acid-amino acid ligase activity"/>
    <property type="evidence" value="ECO:0007669"/>
    <property type="project" value="InterPro"/>
</dbReference>
<comment type="catalytic activity">
    <reaction evidence="2">
        <text>beta-D-GlcNAc-(1-&gt;4)-Mur2Ac(oyl-L-Ala-gamma-D-Glu-L-Lys-D-Ala-D-Ala)-di-trans,octa-cis-undecaprenyl diphosphate + L-glutamine + ATP + H2O = beta-D-GlcNAc-(1-&gt;4)-Mur2Ac(oyl-L-Ala-D-isoglutaminyl-L-Lys-D-Ala-D-Ala)-di-trans,octa-cis-undecaprenyl diphosphate + L-glutamate + ADP + phosphate + H(+)</text>
        <dbReference type="Rhea" id="RHEA:57928"/>
        <dbReference type="ChEBI" id="CHEBI:15377"/>
        <dbReference type="ChEBI" id="CHEBI:15378"/>
        <dbReference type="ChEBI" id="CHEBI:29985"/>
        <dbReference type="ChEBI" id="CHEBI:30616"/>
        <dbReference type="ChEBI" id="CHEBI:43474"/>
        <dbReference type="ChEBI" id="CHEBI:58359"/>
        <dbReference type="ChEBI" id="CHEBI:60033"/>
        <dbReference type="ChEBI" id="CHEBI:62233"/>
        <dbReference type="ChEBI" id="CHEBI:456216"/>
        <dbReference type="EC" id="6.3.5.13"/>
    </reaction>
</comment>
<comment type="catalytic activity">
    <reaction evidence="2">
        <text>beta-D-GlcNAc-(1-&gt;4)-Mur2Ac(oyl-L-Ala-gamma-D-Glu-L-Lys-D-Ala-D-Ala)-di-trans,octa-cis-undecaprenyl diphosphate + ATP = beta-D-GlcNAc-(1-&gt;4)-Mur2Ac(oyl-L-Ala-gamma-D-O-P-Glu-L-Lys-D-Ala-D-Ala)-di-trans,octa-cis-undecaprenyl diphosphate + ADP</text>
        <dbReference type="Rhea" id="RHEA:59488"/>
        <dbReference type="ChEBI" id="CHEBI:30616"/>
        <dbReference type="ChEBI" id="CHEBI:60033"/>
        <dbReference type="ChEBI" id="CHEBI:143132"/>
        <dbReference type="ChEBI" id="CHEBI:456216"/>
    </reaction>
</comment>
<feature type="binding site" evidence="2">
    <location>
        <position position="234"/>
    </location>
    <ligand>
        <name>Zn(2+)</name>
        <dbReference type="ChEBI" id="CHEBI:29105"/>
    </ligand>
</feature>
<sequence>MNIRRLLAVWSAKFIGFACRLTGKQGVTLAGQIALKLDPKILTELAGEVREKVFVVCGTNGKTTTNNLLCSAIEAEKKKVVCNHTGSNMLNGVVSAFVLSAGMNGHLDADYACIEIDEASTVRILPHFKPDYMVLTNLFRDQLDRYGEIDITMNLLKDAMHMAPDMTVIVNADDALSAYLAMESGNAYVTYGISEQVFEESIVNEIREGRFCKKCGEKLVYHFYHYSQLGDYECPSCGFKRPDPDFDASNIYAGGKLAFDVEGRHITANYRGFYNIYNILAAYTVARTAEMDLKHFNDVLYRFNPQNGRMEQFEIDGTHIMLNLAKNPAGFNQNISAVMEDETKKDVIILINDNDQDGIDISWLWDVDFDRFKDADVNSITVSGIRCQDMRLRLKYVDIPSALEPDVEKAIQERIKNGTGNLYVLVNYTALYSTRNILKKLEQG</sequence>
<keyword evidence="2" id="KW-0862">Zinc</keyword>
<dbReference type="GO" id="GO:0140282">
    <property type="term" value="F:carbon-nitrogen ligase activity on lipid II"/>
    <property type="evidence" value="ECO:0007669"/>
    <property type="project" value="UniProtKB-UniRule"/>
</dbReference>
<dbReference type="InterPro" id="IPR013564">
    <property type="entry name" value="MurT_C"/>
</dbReference>
<keyword evidence="2" id="KW-0067">ATP-binding</keyword>
<proteinExistence type="inferred from homology"/>
<evidence type="ECO:0000256" key="1">
    <source>
        <dbReference type="ARBA" id="ARBA00004752"/>
    </source>
</evidence>
<feature type="binding site" evidence="2">
    <location>
        <position position="237"/>
    </location>
    <ligand>
        <name>Zn(2+)</name>
        <dbReference type="ChEBI" id="CHEBI:29105"/>
    </ligand>
</feature>
<dbReference type="EC" id="6.3.5.13" evidence="2"/>
<comment type="catalytic activity">
    <reaction evidence="2">
        <text>beta-D-GlcNAc-(1-&gt;4)-Mur2Ac(oyl-L-Ala-gamma-D-O-P-Glu-L-Lys-D-Ala-D-Ala)-di-trans,octa-cis-undecaprenyl diphosphate + NH4(+) = beta-D-GlcNAc-(1-&gt;4)-Mur2Ac(oyl-L-Ala-D-isoglutaminyl-L-Lys-D-Ala-D-Ala)-di-trans,octa-cis-undecaprenyl diphosphate + phosphate + H(+)</text>
        <dbReference type="Rhea" id="RHEA:57932"/>
        <dbReference type="ChEBI" id="CHEBI:15378"/>
        <dbReference type="ChEBI" id="CHEBI:28938"/>
        <dbReference type="ChEBI" id="CHEBI:43474"/>
        <dbReference type="ChEBI" id="CHEBI:62233"/>
        <dbReference type="ChEBI" id="CHEBI:143132"/>
    </reaction>
</comment>
<dbReference type="Pfam" id="PF08245">
    <property type="entry name" value="Mur_ligase_M"/>
    <property type="match status" value="1"/>
</dbReference>
<feature type="binding site" evidence="2">
    <location>
        <position position="212"/>
    </location>
    <ligand>
        <name>Zn(2+)</name>
        <dbReference type="ChEBI" id="CHEBI:29105"/>
    </ligand>
</feature>
<dbReference type="SUPFAM" id="SSF53623">
    <property type="entry name" value="MurD-like peptide ligases, catalytic domain"/>
    <property type="match status" value="1"/>
</dbReference>
<comment type="subunit">
    <text evidence="2">Forms a heterodimer with GatD.</text>
</comment>
<evidence type="ECO:0000259" key="4">
    <source>
        <dbReference type="Pfam" id="PF08353"/>
    </source>
</evidence>
<feature type="binding site" evidence="2">
    <location>
        <position position="215"/>
    </location>
    <ligand>
        <name>Zn(2+)</name>
        <dbReference type="ChEBI" id="CHEBI:29105"/>
    </ligand>
</feature>
<protein>
    <recommendedName>
        <fullName evidence="2">Lipid II isoglutaminyl synthase (glutamine-hydrolyzing) subunit MurT</fullName>
        <ecNumber evidence="2">6.3.5.13</ecNumber>
    </recommendedName>
</protein>
<name>A0A4U8Q4T2_9FIRM</name>
<feature type="active site" evidence="2">
    <location>
        <position position="360"/>
    </location>
</feature>
<dbReference type="InterPro" id="IPR036565">
    <property type="entry name" value="Mur-like_cat_sf"/>
</dbReference>
<dbReference type="UniPathway" id="UPA00219"/>
<dbReference type="GO" id="GO:0008270">
    <property type="term" value="F:zinc ion binding"/>
    <property type="evidence" value="ECO:0007669"/>
    <property type="project" value="UniProtKB-UniRule"/>
</dbReference>
<keyword evidence="2" id="KW-0961">Cell wall biogenesis/degradation</keyword>
<comment type="function">
    <text evidence="2">The lipid II isoglutaminyl synthase complex catalyzes the formation of alpha-D-isoglutamine in the cell wall lipid II stem peptide. The MurT subunit catalyzes the ATP-dependent amidation of D-glutamate residue of lipid II, converting it to an isoglutamine residue.</text>
</comment>
<comment type="pathway">
    <text evidence="1 2">Cell wall biogenesis; peptidoglycan biosynthesis.</text>
</comment>
<dbReference type="AlphaFoldDB" id="A0A4U8Q4T2"/>
<feature type="domain" description="Mur ligase central" evidence="3">
    <location>
        <begin position="56"/>
        <end position="284"/>
    </location>
</feature>
<evidence type="ECO:0000313" key="5">
    <source>
        <dbReference type="EMBL" id="TLC99831.1"/>
    </source>
</evidence>
<keyword evidence="2" id="KW-0133">Cell shape</keyword>
<dbReference type="Pfam" id="PF08353">
    <property type="entry name" value="MurT_C"/>
    <property type="match status" value="1"/>
</dbReference>
<comment type="similarity">
    <text evidence="2">Belongs to the MurCDEF family. MurT subfamily.</text>
</comment>
<gene>
    <name evidence="5" type="primary">murC_2</name>
    <name evidence="2" type="synonym">murT</name>
    <name evidence="5" type="ORF">DSM106044_03357</name>
</gene>
<organism evidence="5 6">
    <name type="scientific">Robinsoniella peoriensis</name>
    <dbReference type="NCBI Taxonomy" id="180332"/>
    <lineage>
        <taxon>Bacteria</taxon>
        <taxon>Bacillati</taxon>
        <taxon>Bacillota</taxon>
        <taxon>Clostridia</taxon>
        <taxon>Lachnospirales</taxon>
        <taxon>Lachnospiraceae</taxon>
        <taxon>Robinsoniella</taxon>
    </lineage>
</organism>
<dbReference type="STRING" id="180332.GCA_000797495_02822"/>
<dbReference type="PANTHER" id="PTHR23135:SF7">
    <property type="entry name" value="LIPID II ISOGLUTAMINYL SYNTHASE (GLUTAMINE-HYDROLYZING) SUBUNIT MURT"/>
    <property type="match status" value="1"/>
</dbReference>
<dbReference type="InterPro" id="IPR043703">
    <property type="entry name" value="Lipid_II_synth_MurT"/>
</dbReference>
<keyword evidence="2 5" id="KW-0436">Ligase</keyword>
<dbReference type="InterPro" id="IPR013221">
    <property type="entry name" value="Mur_ligase_cen"/>
</dbReference>
<keyword evidence="2" id="KW-0573">Peptidoglycan synthesis</keyword>
<comment type="caution">
    <text evidence="5">The sequence shown here is derived from an EMBL/GenBank/DDBJ whole genome shotgun (WGS) entry which is preliminary data.</text>
</comment>
<dbReference type="HAMAP" id="MF_02214">
    <property type="entry name" value="Lipid_II_synth_MurT"/>
    <property type="match status" value="1"/>
</dbReference>
<keyword evidence="2" id="KW-0547">Nucleotide-binding</keyword>